<name>E8R339_ISOPI</name>
<evidence type="ECO:0000313" key="3">
    <source>
        <dbReference type="EMBL" id="ADV62558.1"/>
    </source>
</evidence>
<dbReference type="RefSeq" id="WP_013564846.1">
    <property type="nucleotide sequence ID" value="NC_014962.1"/>
</dbReference>
<dbReference type="InterPro" id="IPR005181">
    <property type="entry name" value="SASA"/>
</dbReference>
<proteinExistence type="predicted"/>
<dbReference type="Gene3D" id="2.60.40.10">
    <property type="entry name" value="Immunoglobulins"/>
    <property type="match status" value="1"/>
</dbReference>
<keyword evidence="4" id="KW-1185">Reference proteome</keyword>
<keyword evidence="1 3" id="KW-0378">Hydrolase</keyword>
<dbReference type="SUPFAM" id="SSF52266">
    <property type="entry name" value="SGNH hydrolase"/>
    <property type="match status" value="1"/>
</dbReference>
<dbReference type="PANTHER" id="PTHR22901:SF0">
    <property type="entry name" value="SIALATE O-ACETYLESTERASE"/>
    <property type="match status" value="1"/>
</dbReference>
<dbReference type="eggNOG" id="COG2755">
    <property type="taxonomic scope" value="Bacteria"/>
</dbReference>
<evidence type="ECO:0000259" key="2">
    <source>
        <dbReference type="Pfam" id="PF03629"/>
    </source>
</evidence>
<dbReference type="PANTHER" id="PTHR22901">
    <property type="entry name" value="SIALATE O-ACETYLESTERASE"/>
    <property type="match status" value="1"/>
</dbReference>
<dbReference type="InterPro" id="IPR013783">
    <property type="entry name" value="Ig-like_fold"/>
</dbReference>
<dbReference type="HOGENOM" id="CLU_015150_0_0_0"/>
<dbReference type="Proteomes" id="UP000008631">
    <property type="component" value="Chromosome"/>
</dbReference>
<reference evidence="3 4" key="2">
    <citation type="journal article" date="2011" name="Stand. Genomic Sci.">
        <title>Complete genome sequence of Isosphaera pallida type strain (IS1B).</title>
        <authorList>
            <consortium name="US DOE Joint Genome Institute (JGI-PGF)"/>
            <person name="Goker M."/>
            <person name="Cleland D."/>
            <person name="Saunders E."/>
            <person name="Lapidus A."/>
            <person name="Nolan M."/>
            <person name="Lucas S."/>
            <person name="Hammon N."/>
            <person name="Deshpande S."/>
            <person name="Cheng J.F."/>
            <person name="Tapia R."/>
            <person name="Han C."/>
            <person name="Goodwin L."/>
            <person name="Pitluck S."/>
            <person name="Liolios K."/>
            <person name="Pagani I."/>
            <person name="Ivanova N."/>
            <person name="Mavromatis K."/>
            <person name="Pati A."/>
            <person name="Chen A."/>
            <person name="Palaniappan K."/>
            <person name="Land M."/>
            <person name="Hauser L."/>
            <person name="Chang Y.J."/>
            <person name="Jeffries C.D."/>
            <person name="Detter J.C."/>
            <person name="Beck B."/>
            <person name="Woyke T."/>
            <person name="Bristow J."/>
            <person name="Eisen J.A."/>
            <person name="Markowitz V."/>
            <person name="Hugenholtz P."/>
            <person name="Kyrpides N.C."/>
            <person name="Klenk H.P."/>
        </authorList>
    </citation>
    <scope>NUCLEOTIDE SEQUENCE [LARGE SCALE GENOMIC DNA]</scope>
    <source>
        <strain evidence="4">ATCC 43644 / DSM 9630 / IS1B</strain>
    </source>
</reference>
<dbReference type="InParanoid" id="E8R339"/>
<dbReference type="EMBL" id="CP002353">
    <property type="protein sequence ID" value="ADV62558.1"/>
    <property type="molecule type" value="Genomic_DNA"/>
</dbReference>
<dbReference type="OrthoDB" id="9795554at2"/>
<dbReference type="GO" id="GO:0005975">
    <property type="term" value="P:carbohydrate metabolic process"/>
    <property type="evidence" value="ECO:0007669"/>
    <property type="project" value="TreeGrafter"/>
</dbReference>
<dbReference type="AlphaFoldDB" id="E8R339"/>
<dbReference type="InterPro" id="IPR036514">
    <property type="entry name" value="SGNH_hydro_sf"/>
</dbReference>
<dbReference type="GO" id="GO:0001681">
    <property type="term" value="F:sialate O-acetylesterase activity"/>
    <property type="evidence" value="ECO:0007669"/>
    <property type="project" value="UniProtKB-EC"/>
</dbReference>
<evidence type="ECO:0000256" key="1">
    <source>
        <dbReference type="ARBA" id="ARBA00022801"/>
    </source>
</evidence>
<dbReference type="Gene3D" id="3.40.50.1110">
    <property type="entry name" value="SGNH hydrolase"/>
    <property type="match status" value="1"/>
</dbReference>
<sequence length="497" mass="53699">MTTTQTAISARSKWSCWTRPTAWLLGLAFWTAAVAPRAEAEVSLASVFTDGMVLQQDRPVPVWGQAAPGSKITVSIQDQTAEAVADANGAFRAVLPPLKAGGPFTLTVEGDGALERHDVLVGEVWICSGQSNMQWSFKMLGDAETPARSSNPRIRLLTVPRRGAATPQTSFEGRWVACGPETLGDFSAVAYYFGRMLEKELQVPIGLISTNYGGTPAEAWTRPETLASYPELAYFAKNLDKRLADLEAAGKSLRNEPGVLYNAMIAPLVPYAIRGVIWYQGESNAGRAYEYRTLFPAMIHDWRAAWGQGDFPFLFVQLAPFKKIVESPQESDWAELREAQALTAKIVPQTAMAVITDAGDPNDIHPKKKQPVGERLAKAALGMTYGFDTPYTGPIYHSLTIKGNEAIVKFVGFAGGLVARDGPLTGFAVAGPDGVFVNAQARIEGDSVIATAPEVAHPVAVRFGWADYPVVNLFDEAGLPASPFRTDQAPGVTRKPR</sequence>
<accession>E8R339</accession>
<reference key="1">
    <citation type="submission" date="2010-11" db="EMBL/GenBank/DDBJ databases">
        <title>The complete sequence of chromosome of Isophaera pallida ATCC 43644.</title>
        <authorList>
            <consortium name="US DOE Joint Genome Institute (JGI-PGF)"/>
            <person name="Lucas S."/>
            <person name="Copeland A."/>
            <person name="Lapidus A."/>
            <person name="Bruce D."/>
            <person name="Goodwin L."/>
            <person name="Pitluck S."/>
            <person name="Kyrpides N."/>
            <person name="Mavromatis K."/>
            <person name="Pagani I."/>
            <person name="Ivanova N."/>
            <person name="Saunders E."/>
            <person name="Brettin T."/>
            <person name="Detter J.C."/>
            <person name="Han C."/>
            <person name="Tapia R."/>
            <person name="Land M."/>
            <person name="Hauser L."/>
            <person name="Markowitz V."/>
            <person name="Cheng J.-F."/>
            <person name="Hugenholtz P."/>
            <person name="Woyke T."/>
            <person name="Wu D."/>
            <person name="Eisen J.A."/>
        </authorList>
    </citation>
    <scope>NUCLEOTIDE SEQUENCE</scope>
    <source>
        <strain>ATCC 43644</strain>
    </source>
</reference>
<dbReference type="EC" id="3.1.1.53" evidence="3"/>
<feature type="domain" description="Sialate O-acetylesterase" evidence="2">
    <location>
        <begin position="123"/>
        <end position="380"/>
    </location>
</feature>
<protein>
    <submittedName>
        <fullName evidence="3">Sialate O-acetylesterase</fullName>
        <ecNumber evidence="3">3.1.1.53</ecNumber>
    </submittedName>
</protein>
<dbReference type="InterPro" id="IPR039329">
    <property type="entry name" value="SIAE"/>
</dbReference>
<dbReference type="KEGG" id="ipa:Isop_1978"/>
<evidence type="ECO:0000313" key="4">
    <source>
        <dbReference type="Proteomes" id="UP000008631"/>
    </source>
</evidence>
<dbReference type="STRING" id="575540.Isop_1978"/>
<dbReference type="Pfam" id="PF03629">
    <property type="entry name" value="SASA"/>
    <property type="match status" value="1"/>
</dbReference>
<organism evidence="3 4">
    <name type="scientific">Isosphaera pallida (strain ATCC 43644 / DSM 9630 / IS1B)</name>
    <dbReference type="NCBI Taxonomy" id="575540"/>
    <lineage>
        <taxon>Bacteria</taxon>
        <taxon>Pseudomonadati</taxon>
        <taxon>Planctomycetota</taxon>
        <taxon>Planctomycetia</taxon>
        <taxon>Isosphaerales</taxon>
        <taxon>Isosphaeraceae</taxon>
        <taxon>Isosphaera</taxon>
    </lineage>
</organism>
<gene>
    <name evidence="3" type="ordered locus">Isop_1978</name>
</gene>